<organism evidence="2">
    <name type="scientific">Sesamum radiatum</name>
    <name type="common">Black benniseed</name>
    <dbReference type="NCBI Taxonomy" id="300843"/>
    <lineage>
        <taxon>Eukaryota</taxon>
        <taxon>Viridiplantae</taxon>
        <taxon>Streptophyta</taxon>
        <taxon>Embryophyta</taxon>
        <taxon>Tracheophyta</taxon>
        <taxon>Spermatophyta</taxon>
        <taxon>Magnoliopsida</taxon>
        <taxon>eudicotyledons</taxon>
        <taxon>Gunneridae</taxon>
        <taxon>Pentapetalae</taxon>
        <taxon>asterids</taxon>
        <taxon>lamiids</taxon>
        <taxon>Lamiales</taxon>
        <taxon>Pedaliaceae</taxon>
        <taxon>Sesamum</taxon>
    </lineage>
</organism>
<accession>A0AAW2S5R6</accession>
<dbReference type="AlphaFoldDB" id="A0AAW2S5R6"/>
<protein>
    <recommendedName>
        <fullName evidence="1">Zinc knuckle CX2CX4HX4C domain-containing protein</fullName>
    </recommendedName>
</protein>
<sequence length="125" mass="14274">MSEAMAKFIDNQLGRFVDVDLDRAGHVWGSSMRIRVSMEVSKPLRVLKLRTTLGDEQLLSFTYERLPNFCYLCGCLGYLSKFCELRFAEDFTDPGEATPFGPWMRAIFPTGRNRPLALSRNMSIP</sequence>
<comment type="caution">
    <text evidence="2">The sequence shown here is derived from an EMBL/GenBank/DDBJ whole genome shotgun (WGS) entry which is preliminary data.</text>
</comment>
<proteinExistence type="predicted"/>
<feature type="domain" description="Zinc knuckle CX2CX4HX4C" evidence="1">
    <location>
        <begin position="38"/>
        <end position="84"/>
    </location>
</feature>
<dbReference type="EMBL" id="JACGWJ010000011">
    <property type="protein sequence ID" value="KAL0387439.1"/>
    <property type="molecule type" value="Genomic_DNA"/>
</dbReference>
<evidence type="ECO:0000313" key="2">
    <source>
        <dbReference type="EMBL" id="KAL0387439.1"/>
    </source>
</evidence>
<gene>
    <name evidence="2" type="ORF">Sradi_2625700</name>
</gene>
<name>A0AAW2S5R6_SESRA</name>
<reference evidence="2" key="1">
    <citation type="submission" date="2020-06" db="EMBL/GenBank/DDBJ databases">
        <authorList>
            <person name="Li T."/>
            <person name="Hu X."/>
            <person name="Zhang T."/>
            <person name="Song X."/>
            <person name="Zhang H."/>
            <person name="Dai N."/>
            <person name="Sheng W."/>
            <person name="Hou X."/>
            <person name="Wei L."/>
        </authorList>
    </citation>
    <scope>NUCLEOTIDE SEQUENCE</scope>
    <source>
        <strain evidence="2">G02</strain>
        <tissue evidence="2">Leaf</tissue>
    </source>
</reference>
<reference evidence="2" key="2">
    <citation type="journal article" date="2024" name="Plant">
        <title>Genomic evolution and insights into agronomic trait innovations of Sesamum species.</title>
        <authorList>
            <person name="Miao H."/>
            <person name="Wang L."/>
            <person name="Qu L."/>
            <person name="Liu H."/>
            <person name="Sun Y."/>
            <person name="Le M."/>
            <person name="Wang Q."/>
            <person name="Wei S."/>
            <person name="Zheng Y."/>
            <person name="Lin W."/>
            <person name="Duan Y."/>
            <person name="Cao H."/>
            <person name="Xiong S."/>
            <person name="Wang X."/>
            <person name="Wei L."/>
            <person name="Li C."/>
            <person name="Ma Q."/>
            <person name="Ju M."/>
            <person name="Zhao R."/>
            <person name="Li G."/>
            <person name="Mu C."/>
            <person name="Tian Q."/>
            <person name="Mei H."/>
            <person name="Zhang T."/>
            <person name="Gao T."/>
            <person name="Zhang H."/>
        </authorList>
    </citation>
    <scope>NUCLEOTIDE SEQUENCE</scope>
    <source>
        <strain evidence="2">G02</strain>
    </source>
</reference>
<dbReference type="Pfam" id="PF14392">
    <property type="entry name" value="zf-CCHC_4"/>
    <property type="match status" value="1"/>
</dbReference>
<dbReference type="InterPro" id="IPR025836">
    <property type="entry name" value="Zn_knuckle_CX2CX4HX4C"/>
</dbReference>
<evidence type="ECO:0000259" key="1">
    <source>
        <dbReference type="Pfam" id="PF14392"/>
    </source>
</evidence>